<protein>
    <recommendedName>
        <fullName evidence="3">LXG domain-containing protein</fullName>
    </recommendedName>
</protein>
<dbReference type="RefSeq" id="WP_311072807.1">
    <property type="nucleotide sequence ID" value="NZ_CP134494.1"/>
</dbReference>
<keyword evidence="2" id="KW-1185">Reference proteome</keyword>
<evidence type="ECO:0000313" key="1">
    <source>
        <dbReference type="EMBL" id="WNF22705.1"/>
    </source>
</evidence>
<gene>
    <name evidence="1" type="ORF">RH061_21540</name>
</gene>
<evidence type="ECO:0008006" key="3">
    <source>
        <dbReference type="Google" id="ProtNLM"/>
    </source>
</evidence>
<dbReference type="EMBL" id="CP134494">
    <property type="protein sequence ID" value="WNF22705.1"/>
    <property type="molecule type" value="Genomic_DNA"/>
</dbReference>
<dbReference type="Proteomes" id="UP001303324">
    <property type="component" value="Chromosome"/>
</dbReference>
<organism evidence="1 2">
    <name type="scientific">Mesobacillus jeotgali</name>
    <dbReference type="NCBI Taxonomy" id="129985"/>
    <lineage>
        <taxon>Bacteria</taxon>
        <taxon>Bacillati</taxon>
        <taxon>Bacillota</taxon>
        <taxon>Bacilli</taxon>
        <taxon>Bacillales</taxon>
        <taxon>Bacillaceae</taxon>
        <taxon>Mesobacillus</taxon>
    </lineage>
</organism>
<sequence>MQSIKFKGGFVQTLNPEVRRLAAQVGHMQHGVARVKGGLDGRISSRRGISANLAKAGSSVGRIERRLNELSSFVNQSVNSYTLAENSVNKRAVSLISSWNKGFGLSAGNNPGVKAIEKAVTKAEKKKSTFDEILSYFGSLNEKMGLMDAALIGSQLTSMATAFAVGKKLRIHYFGGKPSLWQKLKGGYKFSVGADASWTSKGKYSSKTAKFLYDFAKSTPSNPVTKQLHKIVSSYNNPSAILKHVAGFPKNANFMRAEYLMKSVHERIDMGTKGMLKSVAEAKGFAKVGRGIPVVSTGITLIASVAEFNDSYNSGNKGVFESAGRAVSGLALDMAAIGAGAKAGAVIGSLGGPVGTVIGGAVGGFVGGVVSVKWGDQIKDVGGSFAKKLDVSVGPKISEWKKSITSWFN</sequence>
<accession>A0ABY9VJC6</accession>
<name>A0ABY9VJC6_9BACI</name>
<reference evidence="1 2" key="1">
    <citation type="submission" date="2023-09" db="EMBL/GenBank/DDBJ databases">
        <title>Microbial mechanism of fulvic acid promoting antimony reduction mineralization in rice fields.</title>
        <authorList>
            <person name="Chen G."/>
            <person name="Lan J."/>
        </authorList>
    </citation>
    <scope>NUCLEOTIDE SEQUENCE [LARGE SCALE GENOMIC DNA]</scope>
    <source>
        <strain evidence="1 2">PS1</strain>
    </source>
</reference>
<proteinExistence type="predicted"/>
<evidence type="ECO:0000313" key="2">
    <source>
        <dbReference type="Proteomes" id="UP001303324"/>
    </source>
</evidence>